<dbReference type="PRINTS" id="PR00035">
    <property type="entry name" value="HTHGNTR"/>
</dbReference>
<keyword evidence="6" id="KW-1185">Reference proteome</keyword>
<evidence type="ECO:0000256" key="2">
    <source>
        <dbReference type="ARBA" id="ARBA00023125"/>
    </source>
</evidence>
<dbReference type="Gene3D" id="1.10.10.10">
    <property type="entry name" value="Winged helix-like DNA-binding domain superfamily/Winged helix DNA-binding domain"/>
    <property type="match status" value="1"/>
</dbReference>
<dbReference type="InterPro" id="IPR011711">
    <property type="entry name" value="GntR_C"/>
</dbReference>
<keyword evidence="1" id="KW-0805">Transcription regulation</keyword>
<comment type="caution">
    <text evidence="5">The sequence shown here is derived from an EMBL/GenBank/DDBJ whole genome shotgun (WGS) entry which is preliminary data.</text>
</comment>
<dbReference type="Pfam" id="PF07729">
    <property type="entry name" value="FCD"/>
    <property type="match status" value="1"/>
</dbReference>
<dbReference type="SMART" id="SM00345">
    <property type="entry name" value="HTH_GNTR"/>
    <property type="match status" value="1"/>
</dbReference>
<protein>
    <submittedName>
        <fullName evidence="5">FadR/GntR family transcriptional regulator</fullName>
    </submittedName>
</protein>
<evidence type="ECO:0000256" key="1">
    <source>
        <dbReference type="ARBA" id="ARBA00023015"/>
    </source>
</evidence>
<dbReference type="RefSeq" id="WP_340342259.1">
    <property type="nucleotide sequence ID" value="NZ_JBBKZT010000004.1"/>
</dbReference>
<dbReference type="CDD" id="cd07377">
    <property type="entry name" value="WHTH_GntR"/>
    <property type="match status" value="1"/>
</dbReference>
<dbReference type="SUPFAM" id="SSF48008">
    <property type="entry name" value="GntR ligand-binding domain-like"/>
    <property type="match status" value="1"/>
</dbReference>
<evidence type="ECO:0000313" key="5">
    <source>
        <dbReference type="EMBL" id="MEJ8847112.1"/>
    </source>
</evidence>
<evidence type="ECO:0000313" key="6">
    <source>
        <dbReference type="Proteomes" id="UP001385892"/>
    </source>
</evidence>
<dbReference type="InterPro" id="IPR036388">
    <property type="entry name" value="WH-like_DNA-bd_sf"/>
</dbReference>
<dbReference type="InterPro" id="IPR000524">
    <property type="entry name" value="Tscrpt_reg_HTH_GntR"/>
</dbReference>
<keyword evidence="2" id="KW-0238">DNA-binding</keyword>
<sequence>MPLQSIEPKRLYRQIADQLRALIAKGEFAPGARLPAERDLARELGVSRPSVREALIALEVEGWVEVRTGSGVYVLDRSKRSSPAVEVTEWGPLELIRARRVVEGETAALAAMHGKKRDFEAMRRAVDNMRAQADQSEMPLEGDRAFHVAIVEASGNAVLVETVQSFWDSRYGPLFTRLGGYFENAVSWRHAITEHDAIVDAIVARDPDAARAAMHAHMDKSHQRYSASWRKAKAA</sequence>
<evidence type="ECO:0000256" key="3">
    <source>
        <dbReference type="ARBA" id="ARBA00023163"/>
    </source>
</evidence>
<dbReference type="Proteomes" id="UP001385892">
    <property type="component" value="Unassembled WGS sequence"/>
</dbReference>
<dbReference type="Gene3D" id="1.20.120.530">
    <property type="entry name" value="GntR ligand-binding domain-like"/>
    <property type="match status" value="1"/>
</dbReference>
<dbReference type="PROSITE" id="PS50949">
    <property type="entry name" value="HTH_GNTR"/>
    <property type="match status" value="1"/>
</dbReference>
<dbReference type="PANTHER" id="PTHR43537:SF5">
    <property type="entry name" value="UXU OPERON TRANSCRIPTIONAL REGULATOR"/>
    <property type="match status" value="1"/>
</dbReference>
<gene>
    <name evidence="5" type="ORF">WKW82_10655</name>
</gene>
<dbReference type="InterPro" id="IPR008920">
    <property type="entry name" value="TF_FadR/GntR_C"/>
</dbReference>
<dbReference type="PANTHER" id="PTHR43537">
    <property type="entry name" value="TRANSCRIPTIONAL REGULATOR, GNTR FAMILY"/>
    <property type="match status" value="1"/>
</dbReference>
<dbReference type="SUPFAM" id="SSF46785">
    <property type="entry name" value="Winged helix' DNA-binding domain"/>
    <property type="match status" value="1"/>
</dbReference>
<dbReference type="Pfam" id="PF00392">
    <property type="entry name" value="GntR"/>
    <property type="match status" value="1"/>
</dbReference>
<name>A0ABU8WHX7_9BURK</name>
<keyword evidence="3" id="KW-0804">Transcription</keyword>
<feature type="domain" description="HTH gntR-type" evidence="4">
    <location>
        <begin position="9"/>
        <end position="77"/>
    </location>
</feature>
<proteinExistence type="predicted"/>
<dbReference type="SMART" id="SM00895">
    <property type="entry name" value="FCD"/>
    <property type="match status" value="1"/>
</dbReference>
<dbReference type="InterPro" id="IPR036390">
    <property type="entry name" value="WH_DNA-bd_sf"/>
</dbReference>
<evidence type="ECO:0000259" key="4">
    <source>
        <dbReference type="PROSITE" id="PS50949"/>
    </source>
</evidence>
<organism evidence="5 6">
    <name type="scientific">Variovorax rhizosphaerae</name>
    <dbReference type="NCBI Taxonomy" id="1836200"/>
    <lineage>
        <taxon>Bacteria</taxon>
        <taxon>Pseudomonadati</taxon>
        <taxon>Pseudomonadota</taxon>
        <taxon>Betaproteobacteria</taxon>
        <taxon>Burkholderiales</taxon>
        <taxon>Comamonadaceae</taxon>
        <taxon>Variovorax</taxon>
    </lineage>
</organism>
<reference evidence="5 6" key="1">
    <citation type="submission" date="2024-03" db="EMBL/GenBank/DDBJ databases">
        <title>Novel species of the genus Variovorax.</title>
        <authorList>
            <person name="Liu Q."/>
            <person name="Xin Y.-H."/>
        </authorList>
    </citation>
    <scope>NUCLEOTIDE SEQUENCE [LARGE SCALE GENOMIC DNA]</scope>
    <source>
        <strain evidence="5 6">KACC 18900</strain>
    </source>
</reference>
<dbReference type="EMBL" id="JBBKZT010000004">
    <property type="protein sequence ID" value="MEJ8847112.1"/>
    <property type="molecule type" value="Genomic_DNA"/>
</dbReference>
<accession>A0ABU8WHX7</accession>